<keyword evidence="2" id="KW-1185">Reference proteome</keyword>
<dbReference type="AlphaFoldDB" id="A0A7X2D623"/>
<protein>
    <submittedName>
        <fullName evidence="1">Uncharacterized protein</fullName>
    </submittedName>
</protein>
<dbReference type="RefSeq" id="WP_153345785.1">
    <property type="nucleotide sequence ID" value="NZ_WIVE01000059.1"/>
</dbReference>
<dbReference type="EMBL" id="WIVE01000059">
    <property type="protein sequence ID" value="MQX37870.1"/>
    <property type="molecule type" value="Genomic_DNA"/>
</dbReference>
<accession>A0A7X2D623</accession>
<evidence type="ECO:0000313" key="1">
    <source>
        <dbReference type="EMBL" id="MQX37870.1"/>
    </source>
</evidence>
<sequence length="87" mass="9681">MTGIRLQPSPEAPEVVQDLIPRLRGTPTRDLHHHDALRSWSTGRGLGTWRMIDYLAAVAGCRLVLVPDPDAARRAADYQPRGWGANR</sequence>
<dbReference type="Proteomes" id="UP000434582">
    <property type="component" value="Unassembled WGS sequence"/>
</dbReference>
<organism evidence="1 2">
    <name type="scientific">Roseospira navarrensis</name>
    <dbReference type="NCBI Taxonomy" id="140058"/>
    <lineage>
        <taxon>Bacteria</taxon>
        <taxon>Pseudomonadati</taxon>
        <taxon>Pseudomonadota</taxon>
        <taxon>Alphaproteobacteria</taxon>
        <taxon>Rhodospirillales</taxon>
        <taxon>Rhodospirillaceae</taxon>
        <taxon>Roseospira</taxon>
    </lineage>
</organism>
<gene>
    <name evidence="1" type="ORF">GHC57_15220</name>
</gene>
<reference evidence="1 2" key="1">
    <citation type="submission" date="2019-10" db="EMBL/GenBank/DDBJ databases">
        <title>Draft whole-genome sequence of the purple nonsulfur photosynthetic bacterium Roseospira navarrensis DSM 15114.</title>
        <authorList>
            <person name="Kyndt J.A."/>
            <person name="Meyer T.E."/>
        </authorList>
    </citation>
    <scope>NUCLEOTIDE SEQUENCE [LARGE SCALE GENOMIC DNA]</scope>
    <source>
        <strain evidence="1 2">DSM 15114</strain>
    </source>
</reference>
<name>A0A7X2D623_9PROT</name>
<evidence type="ECO:0000313" key="2">
    <source>
        <dbReference type="Proteomes" id="UP000434582"/>
    </source>
</evidence>
<proteinExistence type="predicted"/>
<comment type="caution">
    <text evidence="1">The sequence shown here is derived from an EMBL/GenBank/DDBJ whole genome shotgun (WGS) entry which is preliminary data.</text>
</comment>